<feature type="transmembrane region" description="Helical" evidence="1">
    <location>
        <begin position="128"/>
        <end position="146"/>
    </location>
</feature>
<feature type="transmembrane region" description="Helical" evidence="1">
    <location>
        <begin position="79"/>
        <end position="98"/>
    </location>
</feature>
<keyword evidence="1" id="KW-0812">Transmembrane</keyword>
<gene>
    <name evidence="3" type="ORF">AVDCRST_MAG45-2525</name>
</gene>
<feature type="transmembrane region" description="Helical" evidence="1">
    <location>
        <begin position="48"/>
        <end position="67"/>
    </location>
</feature>
<dbReference type="InterPro" id="IPR036938">
    <property type="entry name" value="PAP2/HPO_sf"/>
</dbReference>
<feature type="domain" description="Phosphatidic acid phosphatase type 2/haloperoxidase" evidence="2">
    <location>
        <begin position="77"/>
        <end position="148"/>
    </location>
</feature>
<keyword evidence="1" id="KW-1133">Transmembrane helix</keyword>
<organism evidence="3">
    <name type="scientific">uncultured Solirubrobacterales bacterium</name>
    <dbReference type="NCBI Taxonomy" id="768556"/>
    <lineage>
        <taxon>Bacteria</taxon>
        <taxon>Bacillati</taxon>
        <taxon>Actinomycetota</taxon>
        <taxon>Thermoleophilia</taxon>
        <taxon>Solirubrobacterales</taxon>
        <taxon>environmental samples</taxon>
    </lineage>
</organism>
<reference evidence="3" key="1">
    <citation type="submission" date="2020-02" db="EMBL/GenBank/DDBJ databases">
        <authorList>
            <person name="Meier V. D."/>
        </authorList>
    </citation>
    <scope>NUCLEOTIDE SEQUENCE</scope>
    <source>
        <strain evidence="3">AVDCRST_MAG45</strain>
    </source>
</reference>
<dbReference type="AlphaFoldDB" id="A0A6J4TEJ7"/>
<evidence type="ECO:0000313" key="3">
    <source>
        <dbReference type="EMBL" id="CAA9521373.1"/>
    </source>
</evidence>
<name>A0A6J4TEJ7_9ACTN</name>
<evidence type="ECO:0000259" key="2">
    <source>
        <dbReference type="Pfam" id="PF01569"/>
    </source>
</evidence>
<feature type="transmembrane region" description="Helical" evidence="1">
    <location>
        <begin position="17"/>
        <end position="36"/>
    </location>
</feature>
<dbReference type="SUPFAM" id="SSF48317">
    <property type="entry name" value="Acid phosphatase/Vanadium-dependent haloperoxidase"/>
    <property type="match status" value="1"/>
</dbReference>
<dbReference type="Gene3D" id="1.20.144.10">
    <property type="entry name" value="Phosphatidic acid phosphatase type 2/haloperoxidase"/>
    <property type="match status" value="1"/>
</dbReference>
<keyword evidence="1" id="KW-0472">Membrane</keyword>
<protein>
    <recommendedName>
        <fullName evidence="2">Phosphatidic acid phosphatase type 2/haloperoxidase domain-containing protein</fullName>
    </recommendedName>
</protein>
<evidence type="ECO:0000256" key="1">
    <source>
        <dbReference type="SAM" id="Phobius"/>
    </source>
</evidence>
<dbReference type="Pfam" id="PF01569">
    <property type="entry name" value="PAP2"/>
    <property type="match status" value="1"/>
</dbReference>
<dbReference type="InterPro" id="IPR000326">
    <property type="entry name" value="PAP2/HPO"/>
</dbReference>
<proteinExistence type="predicted"/>
<sequence length="169" mass="18237">MGIGLDVLAHQVGSLEFYWAIVAELFLPVWAALLWVAPRWSGPDIGRWRFRAVGFGAALLASLITLAGKTLEVWPGNPLFPSGHTAFAVTIAVFLVGLDRRWLRWVIALLLLLGVALVLSFFHVIVDIAGGTVVGLSVGIVLFGWLRRSEERRKGAVARDGPAGVSAGR</sequence>
<dbReference type="EMBL" id="CADCVU010000215">
    <property type="protein sequence ID" value="CAA9521373.1"/>
    <property type="molecule type" value="Genomic_DNA"/>
</dbReference>
<accession>A0A6J4TEJ7</accession>
<feature type="transmembrane region" description="Helical" evidence="1">
    <location>
        <begin position="105"/>
        <end position="122"/>
    </location>
</feature>